<comment type="subcellular location">
    <subcellularLocation>
        <location evidence="1">Nucleus</location>
        <location evidence="1">Nuclear pore complex</location>
    </subcellularLocation>
</comment>
<dbReference type="PANTHER" id="PTHR12084:SF0">
    <property type="entry name" value="NUCLEAR PORE GLYCOPROTEIN P62"/>
    <property type="match status" value="1"/>
</dbReference>
<dbReference type="PANTHER" id="PTHR12084">
    <property type="entry name" value="NUCLEAR PORE GLYCOPROTEIN P62-RELATED"/>
    <property type="match status" value="1"/>
</dbReference>
<dbReference type="AlphaFoldDB" id="A0A9N9ET66"/>
<dbReference type="GO" id="GO:0051028">
    <property type="term" value="P:mRNA transport"/>
    <property type="evidence" value="ECO:0007669"/>
    <property type="project" value="UniProtKB-KW"/>
</dbReference>
<feature type="compositionally biased region" description="Polar residues" evidence="9">
    <location>
        <begin position="27"/>
        <end position="88"/>
    </location>
</feature>
<evidence type="ECO:0000256" key="2">
    <source>
        <dbReference type="ARBA" id="ARBA00005911"/>
    </source>
</evidence>
<dbReference type="Proteomes" id="UP000789759">
    <property type="component" value="Unassembled WGS sequence"/>
</dbReference>
<keyword evidence="8" id="KW-0539">Nucleus</keyword>
<dbReference type="GO" id="GO:0017056">
    <property type="term" value="F:structural constituent of nuclear pore"/>
    <property type="evidence" value="ECO:0007669"/>
    <property type="project" value="InterPro"/>
</dbReference>
<keyword evidence="3" id="KW-0813">Transport</keyword>
<keyword evidence="4" id="KW-0509">mRNA transport</keyword>
<feature type="region of interest" description="Disordered" evidence="9">
    <location>
        <begin position="207"/>
        <end position="235"/>
    </location>
</feature>
<feature type="compositionally biased region" description="Polar residues" evidence="9">
    <location>
        <begin position="207"/>
        <end position="225"/>
    </location>
</feature>
<evidence type="ECO:0000256" key="9">
    <source>
        <dbReference type="SAM" id="MobiDB-lite"/>
    </source>
</evidence>
<evidence type="ECO:0000256" key="7">
    <source>
        <dbReference type="ARBA" id="ARBA00023132"/>
    </source>
</evidence>
<feature type="compositionally biased region" description="Polar residues" evidence="9">
    <location>
        <begin position="311"/>
        <end position="329"/>
    </location>
</feature>
<keyword evidence="6" id="KW-0811">Translocation</keyword>
<sequence length="597" mass="61982">MTSAGFGFGTGSNNSQPPGSGFGFGSLNNASQPATTQSQDTTNTKPIWSISSSGTSDPFKQTGSSLFGNASSPQAFGFSQSTAQQPSTGFALGNKTSTTTTTTGDQATSFPAFGGFGASGTPSTSTSLFGANSNFVGFKAPNSDSSKAPVTTAPITTSTGFTLGSSKTEPSSNFGLFGSAKTQSGFGFGGTQTTAASSNLGFGSTPSTTASSGFTLPGSSQPTQDANKKEGTAFGATSNPNFSGFNLAIGFNTTTTASGSSLFPKLGSSLIPSTKPNLFSPSVSTPTVPSVGGLFKDTTATATGASLLPSAASTSKPLPTFTKPQLQQPVQVTSSAAGSSASIISTTQASTSSSLSFSTPSLLLPKTSTTTQPKTTVPIITATLPTPATSTASIVKPVLSSTTTTTATTSASDQIPSWLKNNNIEGIIKKWTTDLDNCTKKFHNQVREVNQWDQKIIENNGRVTRLAEQLNKADSLQAEINTCLNGVEARQQELERVLTEYEEKFGDPSLEAMNPLDKEREKTYELAESINQELDNMSQILSAMITDMNLVKILNSHLTSLQWIDATANQLNARVQEAQSFLDHASSKTQEIGLDRS</sequence>
<dbReference type="EMBL" id="CAJVQA010009754">
    <property type="protein sequence ID" value="CAG8689351.1"/>
    <property type="molecule type" value="Genomic_DNA"/>
</dbReference>
<organism evidence="11 12">
    <name type="scientific">Cetraspora pellucida</name>
    <dbReference type="NCBI Taxonomy" id="1433469"/>
    <lineage>
        <taxon>Eukaryota</taxon>
        <taxon>Fungi</taxon>
        <taxon>Fungi incertae sedis</taxon>
        <taxon>Mucoromycota</taxon>
        <taxon>Glomeromycotina</taxon>
        <taxon>Glomeromycetes</taxon>
        <taxon>Diversisporales</taxon>
        <taxon>Gigasporaceae</taxon>
        <taxon>Cetraspora</taxon>
    </lineage>
</organism>
<keyword evidence="12" id="KW-1185">Reference proteome</keyword>
<protein>
    <submittedName>
        <fullName evidence="11">23662_t:CDS:1</fullName>
    </submittedName>
</protein>
<dbReference type="GO" id="GO:0044613">
    <property type="term" value="C:nuclear pore central transport channel"/>
    <property type="evidence" value="ECO:0007669"/>
    <property type="project" value="TreeGrafter"/>
</dbReference>
<comment type="caution">
    <text evidence="11">The sequence shown here is derived from an EMBL/GenBank/DDBJ whole genome shotgun (WGS) entry which is preliminary data.</text>
</comment>
<name>A0A9N9ET66_9GLOM</name>
<accession>A0A9N9ET66</accession>
<comment type="similarity">
    <text evidence="2">Belongs to the nucleoporin NSP1/NUP62 family.</text>
</comment>
<evidence type="ECO:0000259" key="10">
    <source>
        <dbReference type="Pfam" id="PF05064"/>
    </source>
</evidence>
<feature type="compositionally biased region" description="Gly residues" evidence="9">
    <location>
        <begin position="1"/>
        <end position="10"/>
    </location>
</feature>
<feature type="region of interest" description="Disordered" evidence="9">
    <location>
        <begin position="309"/>
        <end position="329"/>
    </location>
</feature>
<proteinExistence type="inferred from homology"/>
<dbReference type="InterPro" id="IPR026010">
    <property type="entry name" value="NSP1/NUP62"/>
</dbReference>
<dbReference type="GO" id="GO:0006606">
    <property type="term" value="P:protein import into nucleus"/>
    <property type="evidence" value="ECO:0007669"/>
    <property type="project" value="TreeGrafter"/>
</dbReference>
<dbReference type="InterPro" id="IPR007758">
    <property type="entry name" value="Nucleoporin_NSP1_C"/>
</dbReference>
<evidence type="ECO:0000256" key="4">
    <source>
        <dbReference type="ARBA" id="ARBA00022816"/>
    </source>
</evidence>
<evidence type="ECO:0000256" key="5">
    <source>
        <dbReference type="ARBA" id="ARBA00022927"/>
    </source>
</evidence>
<feature type="domain" description="Nucleoporin NSP1-like C-terminal" evidence="10">
    <location>
        <begin position="411"/>
        <end position="505"/>
    </location>
</feature>
<dbReference type="OrthoDB" id="344345at2759"/>
<dbReference type="Pfam" id="PF05064">
    <property type="entry name" value="Nsp1_C"/>
    <property type="match status" value="1"/>
</dbReference>
<evidence type="ECO:0000313" key="11">
    <source>
        <dbReference type="EMBL" id="CAG8689351.1"/>
    </source>
</evidence>
<keyword evidence="7" id="KW-0906">Nuclear pore complex</keyword>
<evidence type="ECO:0000256" key="6">
    <source>
        <dbReference type="ARBA" id="ARBA00023010"/>
    </source>
</evidence>
<dbReference type="Gene3D" id="1.20.5.170">
    <property type="match status" value="1"/>
</dbReference>
<reference evidence="11" key="1">
    <citation type="submission" date="2021-06" db="EMBL/GenBank/DDBJ databases">
        <authorList>
            <person name="Kallberg Y."/>
            <person name="Tangrot J."/>
            <person name="Rosling A."/>
        </authorList>
    </citation>
    <scope>NUCLEOTIDE SEQUENCE</scope>
    <source>
        <strain evidence="11">FL966</strain>
    </source>
</reference>
<gene>
    <name evidence="11" type="ORF">CPELLU_LOCUS11203</name>
</gene>
<evidence type="ECO:0000256" key="3">
    <source>
        <dbReference type="ARBA" id="ARBA00022448"/>
    </source>
</evidence>
<evidence type="ECO:0000256" key="1">
    <source>
        <dbReference type="ARBA" id="ARBA00004567"/>
    </source>
</evidence>
<feature type="region of interest" description="Disordered" evidence="9">
    <location>
        <begin position="1"/>
        <end position="108"/>
    </location>
</feature>
<keyword evidence="5" id="KW-0653">Protein transport</keyword>
<dbReference type="GO" id="GO:0006405">
    <property type="term" value="P:RNA export from nucleus"/>
    <property type="evidence" value="ECO:0007669"/>
    <property type="project" value="TreeGrafter"/>
</dbReference>
<feature type="compositionally biased region" description="Low complexity" evidence="9">
    <location>
        <begin position="96"/>
        <end position="108"/>
    </location>
</feature>
<dbReference type="GO" id="GO:0005543">
    <property type="term" value="F:phospholipid binding"/>
    <property type="evidence" value="ECO:0007669"/>
    <property type="project" value="TreeGrafter"/>
</dbReference>
<evidence type="ECO:0000256" key="8">
    <source>
        <dbReference type="ARBA" id="ARBA00023242"/>
    </source>
</evidence>
<evidence type="ECO:0000313" key="12">
    <source>
        <dbReference type="Proteomes" id="UP000789759"/>
    </source>
</evidence>